<dbReference type="EMBL" id="AGWU01000024">
    <property type="protein sequence ID" value="EKB17246.1"/>
    <property type="molecule type" value="Genomic_DNA"/>
</dbReference>
<gene>
    <name evidence="1" type="ORF">HMPREF1168_03473</name>
</gene>
<accession>K1IGG8</accession>
<sequence length="48" mass="5330">MSAGMGDKKRKEAALTGDRHSLGVFRRQQMWQAIWCCAINRVSFSGGS</sequence>
<protein>
    <submittedName>
        <fullName evidence="1">Uncharacterized protein</fullName>
    </submittedName>
</protein>
<organism evidence="1 2">
    <name type="scientific">Aeromonas veronii AMC34</name>
    <dbReference type="NCBI Taxonomy" id="1073383"/>
    <lineage>
        <taxon>Bacteria</taxon>
        <taxon>Pseudomonadati</taxon>
        <taxon>Pseudomonadota</taxon>
        <taxon>Gammaproteobacteria</taxon>
        <taxon>Aeromonadales</taxon>
        <taxon>Aeromonadaceae</taxon>
        <taxon>Aeromonas</taxon>
    </lineage>
</organism>
<dbReference type="Proteomes" id="UP000006087">
    <property type="component" value="Unassembled WGS sequence"/>
</dbReference>
<evidence type="ECO:0000313" key="2">
    <source>
        <dbReference type="Proteomes" id="UP000006087"/>
    </source>
</evidence>
<evidence type="ECO:0000313" key="1">
    <source>
        <dbReference type="EMBL" id="EKB17246.1"/>
    </source>
</evidence>
<proteinExistence type="predicted"/>
<reference evidence="1 2" key="1">
    <citation type="submission" date="2012-06" db="EMBL/GenBank/DDBJ databases">
        <title>The Genome Sequence of Aeromonas veronii AMC34.</title>
        <authorList>
            <consortium name="The Broad Institute Genome Sequencing Platform"/>
            <person name="Earl A."/>
            <person name="Ward D."/>
            <person name="Feldgarden M."/>
            <person name="Gevers D."/>
            <person name="Graf J."/>
            <person name="Tomasi A."/>
            <person name="Horneman A."/>
            <person name="Walker B."/>
            <person name="Young S.K."/>
            <person name="Zeng Q."/>
            <person name="Gargeya S."/>
            <person name="Fitzgerald M."/>
            <person name="Haas B."/>
            <person name="Abouelleil A."/>
            <person name="Alvarado L."/>
            <person name="Arachchi H.M."/>
            <person name="Berlin A.M."/>
            <person name="Chapman S.B."/>
            <person name="Goldberg J."/>
            <person name="Griggs A."/>
            <person name="Gujja S."/>
            <person name="Hansen M."/>
            <person name="Howarth C."/>
            <person name="Imamovic A."/>
            <person name="Larimer J."/>
            <person name="McCowan C."/>
            <person name="Montmayeur A."/>
            <person name="Murphy C."/>
            <person name="Neiman D."/>
            <person name="Pearson M."/>
            <person name="Priest M."/>
            <person name="Roberts A."/>
            <person name="Saif S."/>
            <person name="Shea T."/>
            <person name="Sisk P."/>
            <person name="Sykes S."/>
            <person name="Wortman J."/>
            <person name="Nusbaum C."/>
            <person name="Birren B."/>
        </authorList>
    </citation>
    <scope>NUCLEOTIDE SEQUENCE [LARGE SCALE GENOMIC DNA]</scope>
    <source>
        <strain evidence="1 2">AMC34</strain>
    </source>
</reference>
<comment type="caution">
    <text evidence="1">The sequence shown here is derived from an EMBL/GenBank/DDBJ whole genome shotgun (WGS) entry which is preliminary data.</text>
</comment>
<name>K1IGG8_AERVE</name>
<dbReference type="AlphaFoldDB" id="K1IGG8"/>
<dbReference type="HOGENOM" id="CLU_3148617_0_0_6"/>